<keyword evidence="2" id="KW-1185">Reference proteome</keyword>
<name>A0A5M6D5M0_9BACT</name>
<protein>
    <recommendedName>
        <fullName evidence="3">Metal-dependent hydrolase</fullName>
    </recommendedName>
</protein>
<evidence type="ECO:0000313" key="2">
    <source>
        <dbReference type="Proteomes" id="UP000323426"/>
    </source>
</evidence>
<dbReference type="AlphaFoldDB" id="A0A5M6D5M0"/>
<reference evidence="1 2" key="1">
    <citation type="submission" date="2019-09" db="EMBL/GenBank/DDBJ databases">
        <title>Genome sequence and assembly of Adhaeribacter sp.</title>
        <authorList>
            <person name="Chhetri G."/>
        </authorList>
    </citation>
    <scope>NUCLEOTIDE SEQUENCE [LARGE SCALE GENOMIC DNA]</scope>
    <source>
        <strain evidence="1 2">DK36</strain>
    </source>
</reference>
<dbReference type="Proteomes" id="UP000323426">
    <property type="component" value="Unassembled WGS sequence"/>
</dbReference>
<organism evidence="1 2">
    <name type="scientific">Adhaeribacter rhizoryzae</name>
    <dbReference type="NCBI Taxonomy" id="2607907"/>
    <lineage>
        <taxon>Bacteria</taxon>
        <taxon>Pseudomonadati</taxon>
        <taxon>Bacteroidota</taxon>
        <taxon>Cytophagia</taxon>
        <taxon>Cytophagales</taxon>
        <taxon>Hymenobacteraceae</taxon>
        <taxon>Adhaeribacter</taxon>
    </lineage>
</organism>
<accession>A0A5M6D5M0</accession>
<dbReference type="InterPro" id="IPR046125">
    <property type="entry name" value="DUF6122"/>
</dbReference>
<proteinExistence type="predicted"/>
<evidence type="ECO:0008006" key="3">
    <source>
        <dbReference type="Google" id="ProtNLM"/>
    </source>
</evidence>
<dbReference type="Pfam" id="PF19617">
    <property type="entry name" value="DUF6122"/>
    <property type="match status" value="1"/>
</dbReference>
<dbReference type="EMBL" id="VWSF01000019">
    <property type="protein sequence ID" value="KAA5542046.1"/>
    <property type="molecule type" value="Genomic_DNA"/>
</dbReference>
<dbReference type="RefSeq" id="WP_146905186.1">
    <property type="nucleotide sequence ID" value="NZ_VWSF01000019.1"/>
</dbReference>
<gene>
    <name evidence="1" type="ORF">F0145_19860</name>
</gene>
<evidence type="ECO:0000313" key="1">
    <source>
        <dbReference type="EMBL" id="KAA5542046.1"/>
    </source>
</evidence>
<comment type="caution">
    <text evidence="1">The sequence shown here is derived from an EMBL/GenBank/DDBJ whole genome shotgun (WGS) entry which is preliminary data.</text>
</comment>
<sequence length="96" mass="10986">MIHLILHVLVPAGAAYLFYRDNWLKAWAMLATGIILDVDHLFAVPLYDPDRCSIGFHFLHTYPAIAVYVILLSIPKVRTFAWGFLIHMVLDYIACL</sequence>